<keyword evidence="2" id="KW-1185">Reference proteome</keyword>
<protein>
    <submittedName>
        <fullName evidence="1">Uncharacterized protein</fullName>
    </submittedName>
</protein>
<dbReference type="EMBL" id="JBFXLR010000024">
    <property type="protein sequence ID" value="KAL2849080.1"/>
    <property type="molecule type" value="Genomic_DNA"/>
</dbReference>
<dbReference type="Proteomes" id="UP001610444">
    <property type="component" value="Unassembled WGS sequence"/>
</dbReference>
<name>A0ABR4K9X6_9EURO</name>
<dbReference type="GeneID" id="98165312"/>
<accession>A0ABR4K9X6</accession>
<evidence type="ECO:0000313" key="1">
    <source>
        <dbReference type="EMBL" id="KAL2849080.1"/>
    </source>
</evidence>
<organism evidence="1 2">
    <name type="scientific">Aspergillus pseudodeflectus</name>
    <dbReference type="NCBI Taxonomy" id="176178"/>
    <lineage>
        <taxon>Eukaryota</taxon>
        <taxon>Fungi</taxon>
        <taxon>Dikarya</taxon>
        <taxon>Ascomycota</taxon>
        <taxon>Pezizomycotina</taxon>
        <taxon>Eurotiomycetes</taxon>
        <taxon>Eurotiomycetidae</taxon>
        <taxon>Eurotiales</taxon>
        <taxon>Aspergillaceae</taxon>
        <taxon>Aspergillus</taxon>
        <taxon>Aspergillus subgen. Nidulantes</taxon>
    </lineage>
</organism>
<gene>
    <name evidence="1" type="ORF">BJX68DRAFT_99061</name>
</gene>
<evidence type="ECO:0000313" key="2">
    <source>
        <dbReference type="Proteomes" id="UP001610444"/>
    </source>
</evidence>
<sequence>MRTSQGFRLPSLAGTCVAYLPCRPGRPLCGQHAHHSTLGVRNEQHAYGGAGWEESSGDSVLDTAVGAGNEVAELTAINKFKGSGADAGGPALPSAVWNGGCASRTVRERVDAGPGG</sequence>
<comment type="caution">
    <text evidence="1">The sequence shown here is derived from an EMBL/GenBank/DDBJ whole genome shotgun (WGS) entry which is preliminary data.</text>
</comment>
<proteinExistence type="predicted"/>
<reference evidence="1 2" key="1">
    <citation type="submission" date="2024-07" db="EMBL/GenBank/DDBJ databases">
        <title>Section-level genome sequencing and comparative genomics of Aspergillus sections Usti and Cavernicolus.</title>
        <authorList>
            <consortium name="Lawrence Berkeley National Laboratory"/>
            <person name="Nybo J.L."/>
            <person name="Vesth T.C."/>
            <person name="Theobald S."/>
            <person name="Frisvad J.C."/>
            <person name="Larsen T.O."/>
            <person name="Kjaerboelling I."/>
            <person name="Rothschild-Mancinelli K."/>
            <person name="Lyhne E.K."/>
            <person name="Kogle M.E."/>
            <person name="Barry K."/>
            <person name="Clum A."/>
            <person name="Na H."/>
            <person name="Ledsgaard L."/>
            <person name="Lin J."/>
            <person name="Lipzen A."/>
            <person name="Kuo A."/>
            <person name="Riley R."/>
            <person name="Mondo S."/>
            <person name="LaButti K."/>
            <person name="Haridas S."/>
            <person name="Pangalinan J."/>
            <person name="Salamov A.A."/>
            <person name="Simmons B.A."/>
            <person name="Magnuson J.K."/>
            <person name="Chen J."/>
            <person name="Drula E."/>
            <person name="Henrissat B."/>
            <person name="Wiebenga A."/>
            <person name="Lubbers R.J."/>
            <person name="Gomes A.C."/>
            <person name="Macurrencykelacurrency M.R."/>
            <person name="Stajich J."/>
            <person name="Grigoriev I.V."/>
            <person name="Mortensen U.H."/>
            <person name="De vries R.P."/>
            <person name="Baker S.E."/>
            <person name="Andersen M.R."/>
        </authorList>
    </citation>
    <scope>NUCLEOTIDE SEQUENCE [LARGE SCALE GENOMIC DNA]</scope>
    <source>
        <strain evidence="1 2">CBS 756.74</strain>
    </source>
</reference>
<dbReference type="RefSeq" id="XP_070898615.1">
    <property type="nucleotide sequence ID" value="XM_071050148.1"/>
</dbReference>